<evidence type="ECO:0000313" key="3">
    <source>
        <dbReference type="Proteomes" id="UP000256478"/>
    </source>
</evidence>
<comment type="caution">
    <text evidence="2">The sequence shown here is derived from an EMBL/GenBank/DDBJ whole genome shotgun (WGS) entry which is preliminary data.</text>
</comment>
<feature type="domain" description="DUF4136" evidence="1">
    <location>
        <begin position="103"/>
        <end position="220"/>
    </location>
</feature>
<sequence>MPPQLSVLGIGIRGALQFWAVSYKVSKLTNIYTGYMMKYCHLVLLLLVLLAAGCVQLNQAQTGAQVDKQTQLAISAVRDLPNSFAKGDAFTIVPTFVDSSVINTEQTAIYQAYGEAIASALQLAGYQQSANEQSDFTVVYGLALQQDLSDTAISENLGVLPGLSSAERLEKGSFLIYIEDSVTNQRIWRGAVQGFVHQDFSRAQREQRAVTIVNSVLSSFLNEK</sequence>
<gene>
    <name evidence="2" type="ORF">DXX93_18660</name>
</gene>
<reference evidence="2 3" key="1">
    <citation type="submission" date="2018-08" db="EMBL/GenBank/DDBJ databases">
        <title>Thalassotalea euphylliae genome.</title>
        <authorList>
            <person name="Summers S."/>
            <person name="Rice S.A."/>
            <person name="Freckelton M.L."/>
            <person name="Nedved B.T."/>
            <person name="Hadfield M.G."/>
        </authorList>
    </citation>
    <scope>NUCLEOTIDE SEQUENCE [LARGE SCALE GENOMIC DNA]</scope>
    <source>
        <strain evidence="2 3">H1</strain>
    </source>
</reference>
<accession>A0A3E0TWL6</accession>
<proteinExistence type="predicted"/>
<dbReference type="InterPro" id="IPR025411">
    <property type="entry name" value="DUF4136"/>
</dbReference>
<organism evidence="2 3">
    <name type="scientific">Thalassotalea euphylliae</name>
    <dbReference type="NCBI Taxonomy" id="1655234"/>
    <lineage>
        <taxon>Bacteria</taxon>
        <taxon>Pseudomonadati</taxon>
        <taxon>Pseudomonadota</taxon>
        <taxon>Gammaproteobacteria</taxon>
        <taxon>Alteromonadales</taxon>
        <taxon>Colwelliaceae</taxon>
        <taxon>Thalassotalea</taxon>
    </lineage>
</organism>
<dbReference type="EMBL" id="QUOU01000001">
    <property type="protein sequence ID" value="REL28385.1"/>
    <property type="molecule type" value="Genomic_DNA"/>
</dbReference>
<evidence type="ECO:0000313" key="2">
    <source>
        <dbReference type="EMBL" id="REL28385.1"/>
    </source>
</evidence>
<dbReference type="AlphaFoldDB" id="A0A3E0TWL6"/>
<name>A0A3E0TWL6_9GAMM</name>
<dbReference type="Pfam" id="PF13590">
    <property type="entry name" value="DUF4136"/>
    <property type="match status" value="1"/>
</dbReference>
<evidence type="ECO:0000259" key="1">
    <source>
        <dbReference type="Pfam" id="PF13590"/>
    </source>
</evidence>
<dbReference type="Proteomes" id="UP000256478">
    <property type="component" value="Unassembled WGS sequence"/>
</dbReference>
<protein>
    <submittedName>
        <fullName evidence="2">DUF4136 domain-containing protein</fullName>
    </submittedName>
</protein>